<dbReference type="RefSeq" id="WP_074653393.1">
    <property type="nucleotide sequence ID" value="NZ_FNSD01000001.1"/>
</dbReference>
<proteinExistence type="predicted"/>
<dbReference type="PROSITE" id="PS51318">
    <property type="entry name" value="TAT"/>
    <property type="match status" value="1"/>
</dbReference>
<dbReference type="InterPro" id="IPR006311">
    <property type="entry name" value="TAT_signal"/>
</dbReference>
<evidence type="ECO:0000313" key="3">
    <source>
        <dbReference type="Proteomes" id="UP000182409"/>
    </source>
</evidence>
<feature type="region of interest" description="Disordered" evidence="1">
    <location>
        <begin position="390"/>
        <end position="412"/>
    </location>
</feature>
<dbReference type="Proteomes" id="UP000182409">
    <property type="component" value="Unassembled WGS sequence"/>
</dbReference>
<dbReference type="OrthoDB" id="105755at2"/>
<evidence type="ECO:0000313" key="2">
    <source>
        <dbReference type="EMBL" id="SEB75358.1"/>
    </source>
</evidence>
<organism evidence="2 3">
    <name type="scientific">Terriglobus roseus</name>
    <dbReference type="NCBI Taxonomy" id="392734"/>
    <lineage>
        <taxon>Bacteria</taxon>
        <taxon>Pseudomonadati</taxon>
        <taxon>Acidobacteriota</taxon>
        <taxon>Terriglobia</taxon>
        <taxon>Terriglobales</taxon>
        <taxon>Acidobacteriaceae</taxon>
        <taxon>Terriglobus</taxon>
    </lineage>
</organism>
<dbReference type="AlphaFoldDB" id="A0A1H4LXP7"/>
<dbReference type="Gene3D" id="3.20.20.80">
    <property type="entry name" value="Glycosidases"/>
    <property type="match status" value="1"/>
</dbReference>
<protein>
    <submittedName>
        <fullName evidence="2">Uncharacterized protein</fullName>
    </submittedName>
</protein>
<accession>A0A1H4LXP7</accession>
<evidence type="ECO:0000256" key="1">
    <source>
        <dbReference type="SAM" id="MobiDB-lite"/>
    </source>
</evidence>
<name>A0A1H4LXP7_9BACT</name>
<dbReference type="EMBL" id="FNSD01000001">
    <property type="protein sequence ID" value="SEB75358.1"/>
    <property type="molecule type" value="Genomic_DNA"/>
</dbReference>
<reference evidence="2 3" key="1">
    <citation type="submission" date="2016-10" db="EMBL/GenBank/DDBJ databases">
        <authorList>
            <person name="de Groot N.N."/>
        </authorList>
    </citation>
    <scope>NUCLEOTIDE SEQUENCE [LARGE SCALE GENOMIC DNA]</scope>
    <source>
        <strain evidence="2 3">AB35.6</strain>
    </source>
</reference>
<gene>
    <name evidence="2" type="ORF">SAMN05443244_1747</name>
</gene>
<sequence length="412" mass="43742">MSFSRRRLLSGMFLGGVCAVARSQQLAHAGWRGNSITPEAWWKHAAFVRFSGDVTFAEVAKSLENMSAVSADSVLLPDLRPPFDAALPFDPSFGSEQDLDELLREASARRMHVLVRMPLQRAQGDRGAGEIRFWLSRGVAGFDLGTITPTELDMARILRETIDRFPGQRILMARTPGVAAVSSPARSGTSRNAATSRHDPITLHLVSAQDVEAGGQGAMNTATQVVEIVKQGPPSAVAESAPGAQLPSSVPALRSLLPLLLSGGAPVLDSHLLTTAADRSAVQQVLTLRSTHAVLRSSVMSVLATGNPGLHAWLLRDRQRNARGSLLLVTNNSEGAITLHLSQVMAAQGMRGAYLRPLLRGDGGMGSVNVETGVLPAGAALLAEVRSDSYAPSTALDPDAPPPGSARRHHRR</sequence>